<name>A0A382B1K3_9ZZZZ</name>
<organism evidence="1">
    <name type="scientific">marine metagenome</name>
    <dbReference type="NCBI Taxonomy" id="408172"/>
    <lineage>
        <taxon>unclassified sequences</taxon>
        <taxon>metagenomes</taxon>
        <taxon>ecological metagenomes</taxon>
    </lineage>
</organism>
<reference evidence="1" key="1">
    <citation type="submission" date="2018-05" db="EMBL/GenBank/DDBJ databases">
        <authorList>
            <person name="Lanie J.A."/>
            <person name="Ng W.-L."/>
            <person name="Kazmierczak K.M."/>
            <person name="Andrzejewski T.M."/>
            <person name="Davidsen T.M."/>
            <person name="Wayne K.J."/>
            <person name="Tettelin H."/>
            <person name="Glass J.I."/>
            <person name="Rusch D."/>
            <person name="Podicherti R."/>
            <person name="Tsui H.-C.T."/>
            <person name="Winkler M.E."/>
        </authorList>
    </citation>
    <scope>NUCLEOTIDE SEQUENCE</scope>
</reference>
<dbReference type="EMBL" id="UINC01027779">
    <property type="protein sequence ID" value="SVB07618.1"/>
    <property type="molecule type" value="Genomic_DNA"/>
</dbReference>
<protein>
    <submittedName>
        <fullName evidence="1">Uncharacterized protein</fullName>
    </submittedName>
</protein>
<dbReference type="AlphaFoldDB" id="A0A382B1K3"/>
<accession>A0A382B1K3</accession>
<evidence type="ECO:0000313" key="1">
    <source>
        <dbReference type="EMBL" id="SVB07618.1"/>
    </source>
</evidence>
<proteinExistence type="predicted"/>
<sequence>MHNKDKKNINLEVVKGFGEEWTLFDQSSLPPEEREQIFNQYFSIFPWKLISEDSEGFDLGCG</sequence>
<gene>
    <name evidence="1" type="ORF">METZ01_LOCUS160472</name>
</gene>
<feature type="non-terminal residue" evidence="1">
    <location>
        <position position="62"/>
    </location>
</feature>